<feature type="transmembrane region" description="Helical" evidence="1">
    <location>
        <begin position="6"/>
        <end position="27"/>
    </location>
</feature>
<feature type="domain" description="LRAT" evidence="2">
    <location>
        <begin position="43"/>
        <end position="141"/>
    </location>
</feature>
<organism evidence="3 4">
    <name type="scientific">Cardiobacterium hominis (strain ATCC 15826 / DSM 8339 / NCTC 10426 / 6573)</name>
    <dbReference type="NCBI Taxonomy" id="638300"/>
    <lineage>
        <taxon>Bacteria</taxon>
        <taxon>Pseudomonadati</taxon>
        <taxon>Pseudomonadota</taxon>
        <taxon>Gammaproteobacteria</taxon>
        <taxon>Cardiobacteriales</taxon>
        <taxon>Cardiobacteriaceae</taxon>
        <taxon>Cardiobacterium</taxon>
    </lineage>
</organism>
<evidence type="ECO:0000259" key="2">
    <source>
        <dbReference type="PROSITE" id="PS51934"/>
    </source>
</evidence>
<keyword evidence="4" id="KW-1185">Reference proteome</keyword>
<keyword evidence="1" id="KW-1133">Transmembrane helix</keyword>
<dbReference type="Proteomes" id="UP000004870">
    <property type="component" value="Unassembled WGS sequence"/>
</dbReference>
<evidence type="ECO:0000256" key="1">
    <source>
        <dbReference type="SAM" id="Phobius"/>
    </source>
</evidence>
<dbReference type="HOGENOM" id="CLU_113190_0_0_6"/>
<dbReference type="PROSITE" id="PS51934">
    <property type="entry name" value="LRAT"/>
    <property type="match status" value="1"/>
</dbReference>
<dbReference type="InterPro" id="IPR007053">
    <property type="entry name" value="LRAT_dom"/>
</dbReference>
<dbReference type="GeneID" id="84789265"/>
<name>C8N6V9_CARH6</name>
<reference evidence="3 4" key="1">
    <citation type="submission" date="2009-08" db="EMBL/GenBank/DDBJ databases">
        <authorList>
            <person name="Qin X."/>
            <person name="Bachman B."/>
            <person name="Battles P."/>
            <person name="Bell A."/>
            <person name="Bess C."/>
            <person name="Bickham C."/>
            <person name="Chaboub L."/>
            <person name="Chen D."/>
            <person name="Coyle M."/>
            <person name="Deiros D.R."/>
            <person name="Dinh H."/>
            <person name="Forbes L."/>
            <person name="Fowler G."/>
            <person name="Francisco L."/>
            <person name="Fu Q."/>
            <person name="Gubbala S."/>
            <person name="Hale W."/>
            <person name="Han Y."/>
            <person name="Hemphill L."/>
            <person name="Highlander S.K."/>
            <person name="Hirani K."/>
            <person name="Hogues M."/>
            <person name="Jackson L."/>
            <person name="Jakkamsetti A."/>
            <person name="Javaid M."/>
            <person name="Jiang H."/>
            <person name="Korchina V."/>
            <person name="Kovar C."/>
            <person name="Lara F."/>
            <person name="Lee S."/>
            <person name="Mata R."/>
            <person name="Mathew T."/>
            <person name="Moen C."/>
            <person name="Morales K."/>
            <person name="Munidasa M."/>
            <person name="Nazareth L."/>
            <person name="Ngo R."/>
            <person name="Nguyen L."/>
            <person name="Okwuonu G."/>
            <person name="Ongeri F."/>
            <person name="Patil S."/>
            <person name="Petrosino J."/>
            <person name="Pham C."/>
            <person name="Pham P."/>
            <person name="Pu L.-L."/>
            <person name="Puazo M."/>
            <person name="Raj R."/>
            <person name="Reid J."/>
            <person name="Rouhana J."/>
            <person name="Saada N."/>
            <person name="Shang Y."/>
            <person name="Simmons D."/>
            <person name="Thornton R."/>
            <person name="Warren J."/>
            <person name="Weissenberger G."/>
            <person name="Zhang J."/>
            <person name="Zhang L."/>
            <person name="Zhou C."/>
            <person name="Zhu D."/>
            <person name="Muzny D."/>
            <person name="Worley K."/>
            <person name="Gibbs R."/>
        </authorList>
    </citation>
    <scope>NUCLEOTIDE SEQUENCE [LARGE SCALE GENOMIC DNA]</scope>
    <source>
        <strain evidence="4">ATCC 15826 / DSM 8339 / NCTC 10426 / 6573</strain>
    </source>
</reference>
<sequence length="165" mass="18024">MLPSIILRYAAAATATVIACGVTKSAYKNFDTKVMPKKGSVLYCDLTGSFLEHSGIYVGDNRIVHLNGKGEIEAVSPAEFLSPFALQDIYVSCMGNSAVGSERVATRALSMVGKKRNYNLVMNNCHQFTTGCLTGNFENSSNLLTFLKMQAKDTLGADTWHLWDR</sequence>
<keyword evidence="1" id="KW-0812">Transmembrane</keyword>
<comment type="caution">
    <text evidence="3">The sequence shown here is derived from an EMBL/GenBank/DDBJ whole genome shotgun (WGS) entry which is preliminary data.</text>
</comment>
<dbReference type="Pfam" id="PF04970">
    <property type="entry name" value="LRAT"/>
    <property type="match status" value="1"/>
</dbReference>
<dbReference type="EMBL" id="ACKY01000011">
    <property type="protein sequence ID" value="EEV89673.1"/>
    <property type="molecule type" value="Genomic_DNA"/>
</dbReference>
<gene>
    <name evidence="3" type="ORF">HMPREF0198_0235</name>
</gene>
<dbReference type="RefSeq" id="WP_004139220.1">
    <property type="nucleotide sequence ID" value="NZ_GG694025.1"/>
</dbReference>
<evidence type="ECO:0000313" key="4">
    <source>
        <dbReference type="Proteomes" id="UP000004870"/>
    </source>
</evidence>
<evidence type="ECO:0000313" key="3">
    <source>
        <dbReference type="EMBL" id="EEV89673.1"/>
    </source>
</evidence>
<keyword evidence="1" id="KW-0472">Membrane</keyword>
<proteinExistence type="predicted"/>
<protein>
    <recommendedName>
        <fullName evidence="2">LRAT domain-containing protein</fullName>
    </recommendedName>
</protein>
<dbReference type="AlphaFoldDB" id="C8N6V9"/>
<accession>C8N6V9</accession>
<dbReference type="Gene3D" id="3.90.1720.10">
    <property type="entry name" value="endopeptidase domain like (from Nostoc punctiforme)"/>
    <property type="match status" value="2"/>
</dbReference>